<gene>
    <name evidence="5" type="primary">106060760</name>
</gene>
<dbReference type="Pfam" id="PF25396">
    <property type="entry name" value="ZNFX1"/>
    <property type="match status" value="1"/>
</dbReference>
<dbReference type="InterPro" id="IPR027417">
    <property type="entry name" value="P-loop_NTPase"/>
</dbReference>
<dbReference type="CDD" id="cd18808">
    <property type="entry name" value="SF1_C_Upf1"/>
    <property type="match status" value="1"/>
</dbReference>
<evidence type="ECO:0008006" key="7">
    <source>
        <dbReference type="Google" id="ProtNLM"/>
    </source>
</evidence>
<feature type="domain" description="DNA2/NAM7 helicase-like C-terminal" evidence="3">
    <location>
        <begin position="1217"/>
        <end position="1400"/>
    </location>
</feature>
<dbReference type="FunFam" id="3.40.50.300:FF:000742">
    <property type="entry name" value="NFX1-type zinc finger-containing protein 1"/>
    <property type="match status" value="1"/>
</dbReference>
<dbReference type="PANTHER" id="PTHR10887">
    <property type="entry name" value="DNA2/NAM7 HELICASE FAMILY"/>
    <property type="match status" value="1"/>
</dbReference>
<dbReference type="SUPFAM" id="SSF52540">
    <property type="entry name" value="P-loop containing nucleoside triphosphate hydrolases"/>
    <property type="match status" value="1"/>
</dbReference>
<feature type="compositionally biased region" description="Basic and acidic residues" evidence="1">
    <location>
        <begin position="24"/>
        <end position="43"/>
    </location>
</feature>
<dbReference type="VEuPathDB" id="VectorBase:BGLAX_032755"/>
<dbReference type="Proteomes" id="UP000076420">
    <property type="component" value="Unassembled WGS sequence"/>
</dbReference>
<evidence type="ECO:0000313" key="6">
    <source>
        <dbReference type="Proteomes" id="UP000076420"/>
    </source>
</evidence>
<sequence length="2041" mass="234089">MSDDSYDSDSDEDNNVLSPNTTSIKDHDDTKSTEIIFHHERDGTNTPNISLYQRQPVSYKTSPHQAGETKKQGDFQSSEPGNRLSFQGKSEMHGHNFYSSGINKSGTSQDYPDKVHYESHTRNLYSKLSNYNRAQNKPETQNKTLQFGFQTSPTFAQNSRNRLGMNERMPNKKTFVGYTKLLEWSNNQNCILLLFQMSMDVEGLEKMLSNNSIQFDWMQLLITALKKVLVAQAQKGSLHHVLKCICDSLFFDWHLECFLKELSKRKCHDTYSIFVKLLDVIEYLIDNMKKYLPKYNRALFLILECGEKLNVIEKTSDLHLKVEKLIALSRTEEARPVENPLPLSQTSVSRFKRKKFIPMADDDTPPDDYKTMEIFPETKELYSSIDPFLRANKTKGAYRDLQHYLDIHARLIKEDYLAPIRDGLKNYMESLAAGVKAKEHDLRFYYDVKLQMKQDEDQGITHWAIFDKTGLDKVEWEYSKRLMFGSLLVFSKDNFETTVFATVANRDSSRLEKGIIEVVFQNNLEVVFTASENDRFIMAETTAYFESHRHVLEGLQEMKQLPLDRYIITCKKEVHPPKYLENKATYNLACIMQETFDDFPVPIFDETEWPDALATTLNDSQLEALKLALTHEMAIIQGPPGTGKTYIGLKIMKILLENNVTKDSPESNGPILVVCYTNHALDQFLEGILEFCSEGIVRVGGRSSSKLLENYNLRELRSNPSLDRKIETNIKVNIRNCRKELKMISKEVQNQWQQSLHLETTIVNLEDLDDEISQKHYDQLRDPSRSRTKQPPMRTWLKASNANMENHLFKAAKCHLSKTIASEINIEERYDTVLTCRLSASKLLFKERVKIYRFWLNKHKAKIAAATEELIECGESMALDQLLHDGEEASHDILPDDILVKYMSSDNVYNVIKECVQMENKTCECENDFIKAWLLNNFTKADQLLDAIEQLTEKKKEQGTKQGINVDSEAKIHNSRWVIDESDSSQSEHETDFDDSDSEIETGMDDIDDVGLSFKELARNFKQQGNQEIQMLQRAERLRIDLSEKPENNIEDEWQEVNNSTMSYSKVFSLFHKTVPFTEVEACNVEDVWKLTLHDRYKLYKFWVQSKKKKLSKILISLTQEFKDILQRKKEANSLKDIAILQRARVIGMTTTGAAKHRKVLQSVGCRIIVVEEAAEVLEAHIVTTLNSNCQHLILIGDHQQLRPSPTVHKLAVDYNLEISLFERLVNNNVPHVTLSEQHRMRPEISQFVKQIYPRLEDHYSVTGFDDIKGVASNVFFLQHSFEESEVDDSTSKSNLHEAKFVTALCKYFLQHGYLGKKITILAAYSGQVTCIRNEMEPEKDVYDGVRVTSIDNYQGEENEIVLLSLVRSNTENEVGFLKTDNRVCVALSRAKRGMFVIGNLPLLAKKSKLWTNILSMAQDEKVTGVNMRLVCVNHANHVTYVSNSEDFKKEVPEGGCNRKCDYKLPCGHTCMRMCHASDRFHEETKCEQPCLKKCSKGHPCQRNCFEECGDCEVMVQKTMPLCGHVDNVPCSKNLEDVECSQPCGQIMICGHICHGKCGKCFNDAEHQPCTEKVLKTWQACQHTANVECKTDVADDPCPEKCSQRLECGHLCKGTCGGCLSGRVHRPCSEKCKTPLPCGHPCHGPCGGQCVPCGARCVVCCRHGNCDKDKCGDLCEPCTENCAMSCQHRQCNLRCMDECRTPACGKPCGKITKCKHKCYSLCGEPCVCYPCEKDKFSLIDSSGKKKPHYAVAHDKRERAKKFEVQHDTVLMKIPRCGEIFTINQLDKYVESFEPLGTSFIKCPNCPVPVMGIARYENINKLRTEKRENKKAALIKASSVSADTINILLESKELVRDFCNIDEGDFLTRKPGEIDANHAMALSLQIRFSLVLKKIYKIHQEFSENIKFAVIKWKLIINTINRNVTEQFLREMTLELHRLLLLEQMHILTQYLEDIGKLSDELKTTSRSILKGGRSRLKLTMEDKLAYQSTIEELYSCFEDLEADNHWHVQTNHLREQCTFVTRFLDQPMEKDLKSILREIKK</sequence>
<proteinExistence type="predicted"/>
<feature type="compositionally biased region" description="Acidic residues" evidence="1">
    <location>
        <begin position="991"/>
        <end position="1000"/>
    </location>
</feature>
<dbReference type="GO" id="GO:0031380">
    <property type="term" value="C:nuclear RNA-directed RNA polymerase complex"/>
    <property type="evidence" value="ECO:0007669"/>
    <property type="project" value="TreeGrafter"/>
</dbReference>
<feature type="domain" description="ZNFX1" evidence="4">
    <location>
        <begin position="438"/>
        <end position="542"/>
    </location>
</feature>
<dbReference type="GO" id="GO:0031048">
    <property type="term" value="P:regulatory ncRNA-mediated heterochromatin formation"/>
    <property type="evidence" value="ECO:0007669"/>
    <property type="project" value="TreeGrafter"/>
</dbReference>
<feature type="domain" description="DNA2/NAM7 helicase helicase" evidence="2">
    <location>
        <begin position="617"/>
        <end position="811"/>
    </location>
</feature>
<dbReference type="InterPro" id="IPR041679">
    <property type="entry name" value="DNA2/NAM7-like_C"/>
</dbReference>
<dbReference type="InterPro" id="IPR045055">
    <property type="entry name" value="DNA2/NAM7-like"/>
</dbReference>
<organism evidence="5 6">
    <name type="scientific">Biomphalaria glabrata</name>
    <name type="common">Bloodfluke planorb</name>
    <name type="synonym">Freshwater snail</name>
    <dbReference type="NCBI Taxonomy" id="6526"/>
    <lineage>
        <taxon>Eukaryota</taxon>
        <taxon>Metazoa</taxon>
        <taxon>Spiralia</taxon>
        <taxon>Lophotrochozoa</taxon>
        <taxon>Mollusca</taxon>
        <taxon>Gastropoda</taxon>
        <taxon>Heterobranchia</taxon>
        <taxon>Euthyneura</taxon>
        <taxon>Panpulmonata</taxon>
        <taxon>Hygrophila</taxon>
        <taxon>Lymnaeoidea</taxon>
        <taxon>Planorbidae</taxon>
        <taxon>Biomphalaria</taxon>
    </lineage>
</organism>
<feature type="compositionally biased region" description="Polar residues" evidence="1">
    <location>
        <begin position="44"/>
        <end position="64"/>
    </location>
</feature>
<feature type="region of interest" description="Disordered" evidence="1">
    <location>
        <begin position="1"/>
        <end position="83"/>
    </location>
</feature>
<feature type="region of interest" description="Disordered" evidence="1">
    <location>
        <begin position="977"/>
        <end position="1000"/>
    </location>
</feature>
<accession>A0A2C9JN41</accession>
<feature type="domain" description="DNA2/NAM7 helicase helicase" evidence="2">
    <location>
        <begin position="1022"/>
        <end position="1204"/>
    </location>
</feature>
<evidence type="ECO:0000259" key="2">
    <source>
        <dbReference type="Pfam" id="PF13086"/>
    </source>
</evidence>
<dbReference type="Pfam" id="PF13086">
    <property type="entry name" value="AAA_11"/>
    <property type="match status" value="2"/>
</dbReference>
<dbReference type="CDD" id="cd17936">
    <property type="entry name" value="EEXXEc_NFX1"/>
    <property type="match status" value="1"/>
</dbReference>
<feature type="compositionally biased region" description="Polar residues" evidence="1">
    <location>
        <begin position="74"/>
        <end position="83"/>
    </location>
</feature>
<dbReference type="Pfam" id="PF13087">
    <property type="entry name" value="AAA_12"/>
    <property type="match status" value="1"/>
</dbReference>
<evidence type="ECO:0000256" key="1">
    <source>
        <dbReference type="SAM" id="MobiDB-lite"/>
    </source>
</evidence>
<dbReference type="PANTHER" id="PTHR10887:SF341">
    <property type="entry name" value="NFX1-TYPE ZINC FINGER-CONTAINING PROTEIN 1"/>
    <property type="match status" value="1"/>
</dbReference>
<evidence type="ECO:0000313" key="5">
    <source>
        <dbReference type="EnsemblMetazoa" id="BGLB005120-PB"/>
    </source>
</evidence>
<dbReference type="OrthoDB" id="2423195at2759"/>
<dbReference type="InterPro" id="IPR047187">
    <property type="entry name" value="SF1_C_Upf1"/>
</dbReference>
<evidence type="ECO:0000259" key="3">
    <source>
        <dbReference type="Pfam" id="PF13087"/>
    </source>
</evidence>
<feature type="compositionally biased region" description="Acidic residues" evidence="1">
    <location>
        <begin position="1"/>
        <end position="14"/>
    </location>
</feature>
<dbReference type="InterPro" id="IPR057373">
    <property type="entry name" value="ZNFX1"/>
</dbReference>
<dbReference type="EnsemblMetazoa" id="BGLB005120-RB">
    <property type="protein sequence ID" value="BGLB005120-PB"/>
    <property type="gene ID" value="BGLB005120"/>
</dbReference>
<dbReference type="GO" id="GO:0004386">
    <property type="term" value="F:helicase activity"/>
    <property type="evidence" value="ECO:0007669"/>
    <property type="project" value="InterPro"/>
</dbReference>
<name>A0A2C9JN41_BIOGL</name>
<reference evidence="5" key="1">
    <citation type="submission" date="2020-05" db="UniProtKB">
        <authorList>
            <consortium name="EnsemblMetazoa"/>
        </authorList>
    </citation>
    <scope>IDENTIFICATION</scope>
    <source>
        <strain evidence="5">BB02</strain>
    </source>
</reference>
<dbReference type="VEuPathDB" id="VectorBase:BGLB005120"/>
<dbReference type="InterPro" id="IPR041677">
    <property type="entry name" value="DNA2/NAM7_AAA_11"/>
</dbReference>
<protein>
    <recommendedName>
        <fullName evidence="7">NFX1-type zinc finger-containing protein 1</fullName>
    </recommendedName>
</protein>
<dbReference type="KEGG" id="bgt:106060760"/>
<evidence type="ECO:0000259" key="4">
    <source>
        <dbReference type="Pfam" id="PF25396"/>
    </source>
</evidence>
<dbReference type="Gene3D" id="3.40.50.300">
    <property type="entry name" value="P-loop containing nucleotide triphosphate hydrolases"/>
    <property type="match status" value="3"/>
</dbReference>